<evidence type="ECO:0000256" key="6">
    <source>
        <dbReference type="ARBA" id="ARBA00012422"/>
    </source>
</evidence>
<name>A0A8I0WPL9_9GAMM</name>
<dbReference type="Pfam" id="PF00413">
    <property type="entry name" value="Peptidase_M10"/>
    <property type="match status" value="1"/>
</dbReference>
<dbReference type="RefSeq" id="WP_196563589.1">
    <property type="nucleotide sequence ID" value="NZ_JADSJR010000004.1"/>
</dbReference>
<evidence type="ECO:0000256" key="12">
    <source>
        <dbReference type="ARBA" id="ARBA00022801"/>
    </source>
</evidence>
<evidence type="ECO:0000313" key="18">
    <source>
        <dbReference type="EMBL" id="MBG2913634.1"/>
    </source>
</evidence>
<comment type="catalytic activity">
    <reaction evidence="1">
        <text>Preferential cleavage of bonds with hydrophobic residues in P1'.</text>
        <dbReference type="EC" id="3.4.24.40"/>
    </reaction>
</comment>
<keyword evidence="14" id="KW-0106">Calcium</keyword>
<organism evidence="18 19">
    <name type="scientific">Proteus terrae subsp. cibarius</name>
    <dbReference type="NCBI Taxonomy" id="626774"/>
    <lineage>
        <taxon>Bacteria</taxon>
        <taxon>Pseudomonadati</taxon>
        <taxon>Pseudomonadota</taxon>
        <taxon>Gammaproteobacteria</taxon>
        <taxon>Enterobacterales</taxon>
        <taxon>Morganellaceae</taxon>
        <taxon>Proteus</taxon>
    </lineage>
</organism>
<dbReference type="EC" id="3.4.24.40" evidence="6"/>
<dbReference type="Pfam" id="PF00353">
    <property type="entry name" value="HemolysinCabind"/>
    <property type="match status" value="3"/>
</dbReference>
<evidence type="ECO:0000256" key="13">
    <source>
        <dbReference type="ARBA" id="ARBA00022833"/>
    </source>
</evidence>
<proteinExistence type="inferred from homology"/>
<protein>
    <recommendedName>
        <fullName evidence="6">serralysin</fullName>
        <ecNumber evidence="6">3.4.24.40</ecNumber>
    </recommendedName>
</protein>
<dbReference type="PRINTS" id="PR00313">
    <property type="entry name" value="CABNDNGRPT"/>
</dbReference>
<dbReference type="GO" id="GO:0004222">
    <property type="term" value="F:metalloendopeptidase activity"/>
    <property type="evidence" value="ECO:0007669"/>
    <property type="project" value="InterPro"/>
</dbReference>
<dbReference type="GO" id="GO:0005615">
    <property type="term" value="C:extracellular space"/>
    <property type="evidence" value="ECO:0007669"/>
    <property type="project" value="InterPro"/>
</dbReference>
<evidence type="ECO:0000256" key="15">
    <source>
        <dbReference type="ARBA" id="ARBA00023026"/>
    </source>
</evidence>
<dbReference type="InterPro" id="IPR011049">
    <property type="entry name" value="Serralysin-like_metalloprot_C"/>
</dbReference>
<evidence type="ECO:0000256" key="10">
    <source>
        <dbReference type="ARBA" id="ARBA00022723"/>
    </source>
</evidence>
<dbReference type="InterPro" id="IPR003995">
    <property type="entry name" value="RTX_toxin_determinant-A"/>
</dbReference>
<dbReference type="InterPro" id="IPR013858">
    <property type="entry name" value="Peptidase_M10B_C"/>
</dbReference>
<dbReference type="GO" id="GO:0008270">
    <property type="term" value="F:zinc ion binding"/>
    <property type="evidence" value="ECO:0007669"/>
    <property type="project" value="InterPro"/>
</dbReference>
<keyword evidence="7" id="KW-0964">Secreted</keyword>
<keyword evidence="16" id="KW-0472">Membrane</keyword>
<dbReference type="InterPro" id="IPR018511">
    <property type="entry name" value="Hemolysin-typ_Ca-bd_CS"/>
</dbReference>
<dbReference type="Proteomes" id="UP000612266">
    <property type="component" value="Unassembled WGS sequence"/>
</dbReference>
<dbReference type="Pfam" id="PF08548">
    <property type="entry name" value="Peptidase_M10_C"/>
    <property type="match status" value="1"/>
</dbReference>
<dbReference type="SUPFAM" id="SSF55486">
    <property type="entry name" value="Metalloproteases ('zincins'), catalytic domain"/>
    <property type="match status" value="1"/>
</dbReference>
<dbReference type="Gene3D" id="2.150.10.10">
    <property type="entry name" value="Serralysin-like metalloprotease, C-terminal"/>
    <property type="match status" value="3"/>
</dbReference>
<comment type="cofactor">
    <cofactor evidence="2">
        <name>Ca(2+)</name>
        <dbReference type="ChEBI" id="CHEBI:29108"/>
    </cofactor>
</comment>
<comment type="subcellular location">
    <subcellularLocation>
        <location evidence="3">Membrane</location>
    </subcellularLocation>
    <subcellularLocation>
        <location evidence="4">Secreted</location>
    </subcellularLocation>
</comment>
<keyword evidence="8" id="KW-0800">Toxin</keyword>
<dbReference type="PANTHER" id="PTHR38340">
    <property type="entry name" value="S-LAYER PROTEIN"/>
    <property type="match status" value="1"/>
</dbReference>
<evidence type="ECO:0000256" key="14">
    <source>
        <dbReference type="ARBA" id="ARBA00022837"/>
    </source>
</evidence>
<dbReference type="GO" id="GO:0006508">
    <property type="term" value="P:proteolysis"/>
    <property type="evidence" value="ECO:0007669"/>
    <property type="project" value="UniProtKB-KW"/>
</dbReference>
<evidence type="ECO:0000256" key="16">
    <source>
        <dbReference type="ARBA" id="ARBA00023136"/>
    </source>
</evidence>
<evidence type="ECO:0000256" key="7">
    <source>
        <dbReference type="ARBA" id="ARBA00022525"/>
    </source>
</evidence>
<dbReference type="SMART" id="SM00235">
    <property type="entry name" value="ZnMc"/>
    <property type="match status" value="1"/>
</dbReference>
<feature type="domain" description="Peptidase metallopeptidase" evidence="17">
    <location>
        <begin position="43"/>
        <end position="289"/>
    </location>
</feature>
<dbReference type="PANTHER" id="PTHR38340:SF1">
    <property type="entry name" value="S-LAYER PROTEIN"/>
    <property type="match status" value="1"/>
</dbReference>
<evidence type="ECO:0000256" key="8">
    <source>
        <dbReference type="ARBA" id="ARBA00022656"/>
    </source>
</evidence>
<evidence type="ECO:0000256" key="4">
    <source>
        <dbReference type="ARBA" id="ARBA00004613"/>
    </source>
</evidence>
<dbReference type="GO" id="GO:0031012">
    <property type="term" value="C:extracellular matrix"/>
    <property type="evidence" value="ECO:0007669"/>
    <property type="project" value="InterPro"/>
</dbReference>
<dbReference type="InterPro" id="IPR001818">
    <property type="entry name" value="Pept_M10_metallopeptidase"/>
</dbReference>
<accession>A0A8I0WPL9</accession>
<sequence>MNRYLKHISPNFHYIYNIMKINESNNKWENYNIEKGYTEITYSFPNWSILRGDKYKTLTTFNDKGKDLIRAKLQQWEDVANIKFIEVKSEKDTDIKFGIYNNINEITGYTNYSIKGFAYRPNNIEKKNKIEKDKIEKVGDYSLSGQVWINISDMNIIEHIRKSTITPEQQKRVNDFKSKANIINYAIEENNDYYLLLKNNNAQAHIDNTENVFKNSSDIQRVINHEIGHALGLNHTFTRQKTTDCEENTTKYSIMAYNTPEFKHADFQGMSPLTPQLMDTYAIQSAYGQNKFTHIGNTTYGFNSNTKKEHYSLNTAEDKIITCIWDAEGIDTLDFSEYSVDQKIDLSEGSFSDVGGLRANISIAYNTVIENAIGGSNADIISGNDANNSLFGNLGDDTLYAKGGNDFLYGGEGNDSLYGEQGNDYLYGEQGNDSLMGSDGDDYLSGGQGNDYLWDSEGNNTLDGGLGDDILFSDKGDDVLNGGEGNDYLDAGMGNNQLTGGTGYDTFSFNSKDNDSSNLITDFESGIDKVFFYKKTDLGNIINNISIVNSNHLNNNEGNLYYDNINNITKLKINTAEISSPKYLNINIIGEYEYEDLFC</sequence>
<evidence type="ECO:0000256" key="2">
    <source>
        <dbReference type="ARBA" id="ARBA00001913"/>
    </source>
</evidence>
<dbReference type="PROSITE" id="PS00330">
    <property type="entry name" value="HEMOLYSIN_CALCIUM"/>
    <property type="match status" value="2"/>
</dbReference>
<dbReference type="AlphaFoldDB" id="A0A8I0WPL9"/>
<dbReference type="InterPro" id="IPR001343">
    <property type="entry name" value="Hemolysn_Ca-bd"/>
</dbReference>
<dbReference type="SUPFAM" id="SSF51120">
    <property type="entry name" value="beta-Roll"/>
    <property type="match status" value="2"/>
</dbReference>
<evidence type="ECO:0000313" key="19">
    <source>
        <dbReference type="Proteomes" id="UP000612266"/>
    </source>
</evidence>
<dbReference type="GO" id="GO:0005509">
    <property type="term" value="F:calcium ion binding"/>
    <property type="evidence" value="ECO:0007669"/>
    <property type="project" value="InterPro"/>
</dbReference>
<dbReference type="InterPro" id="IPR006026">
    <property type="entry name" value="Peptidase_Metallo"/>
</dbReference>
<keyword evidence="12" id="KW-0378">Hydrolase</keyword>
<comment type="similarity">
    <text evidence="5">Belongs to the peptidase M10B family.</text>
</comment>
<gene>
    <name evidence="18" type="ORF">I4901_04550</name>
</gene>
<dbReference type="Gene3D" id="3.40.390.10">
    <property type="entry name" value="Collagenase (Catalytic Domain)"/>
    <property type="match status" value="1"/>
</dbReference>
<dbReference type="InterPro" id="IPR050557">
    <property type="entry name" value="RTX_toxin/Mannuronan_C5-epim"/>
</dbReference>
<reference evidence="18" key="1">
    <citation type="submission" date="2020-11" db="EMBL/GenBank/DDBJ databases">
        <title>Enhanced detection system for hospital associated transmission using whole genome sequencing surveillance.</title>
        <authorList>
            <person name="Harrison L.H."/>
            <person name="Van Tyne D."/>
            <person name="Marsh J.W."/>
            <person name="Griffith M.P."/>
            <person name="Snyder D.J."/>
            <person name="Cooper V.S."/>
            <person name="Mustapha M."/>
        </authorList>
    </citation>
    <scope>NUCLEOTIDE SEQUENCE</scope>
    <source>
        <strain evidence="18">PR00070</strain>
    </source>
</reference>
<comment type="caution">
    <text evidence="18">The sequence shown here is derived from an EMBL/GenBank/DDBJ whole genome shotgun (WGS) entry which is preliminary data.</text>
</comment>
<dbReference type="GO" id="GO:0016020">
    <property type="term" value="C:membrane"/>
    <property type="evidence" value="ECO:0007669"/>
    <property type="project" value="UniProtKB-SubCell"/>
</dbReference>
<keyword evidence="11" id="KW-0677">Repeat</keyword>
<dbReference type="EMBL" id="JADSJR010000004">
    <property type="protein sequence ID" value="MBG2913634.1"/>
    <property type="molecule type" value="Genomic_DNA"/>
</dbReference>
<dbReference type="PRINTS" id="PR01488">
    <property type="entry name" value="RTXTOXINA"/>
</dbReference>
<keyword evidence="15" id="KW-0843">Virulence</keyword>
<evidence type="ECO:0000256" key="1">
    <source>
        <dbReference type="ARBA" id="ARBA00001609"/>
    </source>
</evidence>
<evidence type="ECO:0000256" key="11">
    <source>
        <dbReference type="ARBA" id="ARBA00022737"/>
    </source>
</evidence>
<evidence type="ECO:0000256" key="9">
    <source>
        <dbReference type="ARBA" id="ARBA00022670"/>
    </source>
</evidence>
<evidence type="ECO:0000259" key="17">
    <source>
        <dbReference type="SMART" id="SM00235"/>
    </source>
</evidence>
<keyword evidence="10" id="KW-0479">Metal-binding</keyword>
<keyword evidence="9" id="KW-0645">Protease</keyword>
<dbReference type="GO" id="GO:0090729">
    <property type="term" value="F:toxin activity"/>
    <property type="evidence" value="ECO:0007669"/>
    <property type="project" value="UniProtKB-KW"/>
</dbReference>
<evidence type="ECO:0000256" key="3">
    <source>
        <dbReference type="ARBA" id="ARBA00004370"/>
    </source>
</evidence>
<evidence type="ECO:0000256" key="5">
    <source>
        <dbReference type="ARBA" id="ARBA00009490"/>
    </source>
</evidence>
<dbReference type="InterPro" id="IPR024079">
    <property type="entry name" value="MetalloPept_cat_dom_sf"/>
</dbReference>
<keyword evidence="13" id="KW-0862">Zinc</keyword>